<dbReference type="GO" id="GO:0008270">
    <property type="term" value="F:zinc ion binding"/>
    <property type="evidence" value="ECO:0007669"/>
    <property type="project" value="UniProtKB-KW"/>
</dbReference>
<dbReference type="InterPro" id="IPR051366">
    <property type="entry name" value="DEF8"/>
</dbReference>
<keyword evidence="1" id="KW-0479">Metal-binding</keyword>
<dbReference type="InterPro" id="IPR025258">
    <property type="entry name" value="RH_dom"/>
</dbReference>
<keyword evidence="4" id="KW-0862">Zinc</keyword>
<feature type="region of interest" description="Disordered" evidence="6">
    <location>
        <begin position="22"/>
        <end position="41"/>
    </location>
</feature>
<evidence type="ECO:0000256" key="4">
    <source>
        <dbReference type="ARBA" id="ARBA00022833"/>
    </source>
</evidence>
<evidence type="ECO:0000256" key="6">
    <source>
        <dbReference type="SAM" id="MobiDB-lite"/>
    </source>
</evidence>
<evidence type="ECO:0000256" key="2">
    <source>
        <dbReference type="ARBA" id="ARBA00022737"/>
    </source>
</evidence>
<evidence type="ECO:0000256" key="1">
    <source>
        <dbReference type="ARBA" id="ARBA00022723"/>
    </source>
</evidence>
<dbReference type="RefSeq" id="XP_022669016.1">
    <property type="nucleotide sequence ID" value="XM_022813281.1"/>
</dbReference>
<organism evidence="8 9">
    <name type="scientific">Varroa destructor</name>
    <name type="common">Honeybee mite</name>
    <dbReference type="NCBI Taxonomy" id="109461"/>
    <lineage>
        <taxon>Eukaryota</taxon>
        <taxon>Metazoa</taxon>
        <taxon>Ecdysozoa</taxon>
        <taxon>Arthropoda</taxon>
        <taxon>Chelicerata</taxon>
        <taxon>Arachnida</taxon>
        <taxon>Acari</taxon>
        <taxon>Parasitiformes</taxon>
        <taxon>Mesostigmata</taxon>
        <taxon>Gamasina</taxon>
        <taxon>Dermanyssoidea</taxon>
        <taxon>Varroidae</taxon>
        <taxon>Varroa</taxon>
    </lineage>
</organism>
<reference evidence="8" key="1">
    <citation type="submission" date="2021-01" db="UniProtKB">
        <authorList>
            <consortium name="EnsemblMetazoa"/>
        </authorList>
    </citation>
    <scope>IDENTIFICATION</scope>
</reference>
<dbReference type="EnsemblMetazoa" id="XM_022813281">
    <property type="protein sequence ID" value="XP_022669016"/>
    <property type="gene ID" value="LOC111253607"/>
</dbReference>
<dbReference type="OrthoDB" id="1918044at2759"/>
<proteinExistence type="inferred from homology"/>
<dbReference type="GeneID" id="111253607"/>
<dbReference type="KEGG" id="vde:111253607"/>
<comment type="similarity">
    <text evidence="5">Belongs to the DEF8 family.</text>
</comment>
<dbReference type="PANTHER" id="PTHR12326">
    <property type="entry name" value="PLECKSTRIN HOMOLOGY DOMAIN CONTAINING PROTEIN"/>
    <property type="match status" value="1"/>
</dbReference>
<dbReference type="CDD" id="cd20819">
    <property type="entry name" value="C1_DEF8"/>
    <property type="match status" value="1"/>
</dbReference>
<dbReference type="EnsemblMetazoa" id="XM_022813280">
    <property type="protein sequence ID" value="XP_022669015"/>
    <property type="gene ID" value="LOC111253607"/>
</dbReference>
<protein>
    <recommendedName>
        <fullName evidence="7">Phorbol-ester/DAG-type domain-containing protein</fullName>
    </recommendedName>
</protein>
<keyword evidence="2" id="KW-0677">Repeat</keyword>
<dbReference type="InterPro" id="IPR046349">
    <property type="entry name" value="C1-like_sf"/>
</dbReference>
<dbReference type="InterPro" id="IPR047983">
    <property type="entry name" value="DEF8_C1"/>
</dbReference>
<dbReference type="Pfam" id="PF13901">
    <property type="entry name" value="RH_dom"/>
    <property type="match status" value="1"/>
</dbReference>
<dbReference type="EnsemblMetazoa" id="XM_022813283">
    <property type="protein sequence ID" value="XP_022669018"/>
    <property type="gene ID" value="LOC111253607"/>
</dbReference>
<evidence type="ECO:0000313" key="8">
    <source>
        <dbReference type="EnsemblMetazoa" id="XP_022669015"/>
    </source>
</evidence>
<dbReference type="OMA" id="NMICPKC"/>
<dbReference type="RefSeq" id="XP_022669017.1">
    <property type="nucleotide sequence ID" value="XM_022813282.1"/>
</dbReference>
<accession>A0A7M7KPU2</accession>
<evidence type="ECO:0000313" key="9">
    <source>
        <dbReference type="Proteomes" id="UP000594260"/>
    </source>
</evidence>
<dbReference type="RefSeq" id="XP_022669015.1">
    <property type="nucleotide sequence ID" value="XM_022813280.1"/>
</dbReference>
<dbReference type="SMART" id="SM01175">
    <property type="entry name" value="DUF4206"/>
    <property type="match status" value="1"/>
</dbReference>
<sequence>MNTFGISEFAGKLGDMVKTTLTGEGTSRASDSPPPPATQTNLTGCSPQSMFSINEEHFAGLEGIFSSINTESELELAIEKCKQMILDSEEHSDKRYNLIGKLIDLRWKLQEMRHGPQTPSLEESFTIMGHVFVSCSLEDSDSFCEKCCTRIWDFVNIGINQYYTCDKCRYKCHQRCLNSITRSCAYLKEHKYELQLCPEMGLSVQQFKCQECRSSLMPPGPLRLLPQMEAARRLCDSCGRWFCNRCHWNTEVVIPARVVHNWDFEPRKVCRGCVQFLRLMVKRSVLDIEKLNPYLFSHIEELSAVKTLREDLQKMKKYLTSCHIAQSKKLLWLLWKRQHFVENTNMYSMQDLIDLEQGTLLKFLHQVINAFEAHITKECEGCRKKGFICELCSSTEILFPIHRDSTTRCPKCLSVFHHDCFRKFEGFCPKCDRMTRRGS</sequence>
<feature type="domain" description="Phorbol-ester/DAG-type" evidence="7">
    <location>
        <begin position="129"/>
        <end position="184"/>
    </location>
</feature>
<dbReference type="AlphaFoldDB" id="A0A7M7KPU2"/>
<dbReference type="Proteomes" id="UP000594260">
    <property type="component" value="Unplaced"/>
</dbReference>
<dbReference type="SMART" id="SM00109">
    <property type="entry name" value="C1"/>
    <property type="match status" value="1"/>
</dbReference>
<name>A0A7M7KPU2_VARDE</name>
<evidence type="ECO:0000256" key="5">
    <source>
        <dbReference type="ARBA" id="ARBA00029450"/>
    </source>
</evidence>
<keyword evidence="3" id="KW-0863">Zinc-finger</keyword>
<dbReference type="EnsemblMetazoa" id="XM_022813282">
    <property type="protein sequence ID" value="XP_022669017"/>
    <property type="gene ID" value="LOC111253607"/>
</dbReference>
<dbReference type="InterPro" id="IPR002219">
    <property type="entry name" value="PKC_DAG/PE"/>
</dbReference>
<dbReference type="Gene3D" id="3.30.60.20">
    <property type="match status" value="1"/>
</dbReference>
<dbReference type="PROSITE" id="PS50081">
    <property type="entry name" value="ZF_DAG_PE_2"/>
    <property type="match status" value="1"/>
</dbReference>
<dbReference type="FunCoup" id="A0A7M7KPU2">
    <property type="interactions" value="16"/>
</dbReference>
<dbReference type="InParanoid" id="A0A7M7KPU2"/>
<evidence type="ECO:0000256" key="3">
    <source>
        <dbReference type="ARBA" id="ARBA00022771"/>
    </source>
</evidence>
<evidence type="ECO:0000259" key="7">
    <source>
        <dbReference type="PROSITE" id="PS50081"/>
    </source>
</evidence>
<dbReference type="SUPFAM" id="SSF57889">
    <property type="entry name" value="Cysteine-rich domain"/>
    <property type="match status" value="1"/>
</dbReference>
<dbReference type="PANTHER" id="PTHR12326:SF3">
    <property type="entry name" value="DIFFERENTIALLY EXPRESSED IN FDCP 8 HOMOLOG"/>
    <property type="match status" value="1"/>
</dbReference>
<keyword evidence="9" id="KW-1185">Reference proteome</keyword>
<dbReference type="RefSeq" id="XP_022669018.1">
    <property type="nucleotide sequence ID" value="XM_022813283.1"/>
</dbReference>